<evidence type="ECO:0000256" key="3">
    <source>
        <dbReference type="ARBA" id="ARBA00022630"/>
    </source>
</evidence>
<gene>
    <name evidence="15" type="ORF">IWH25_12065</name>
</gene>
<feature type="domain" description="Acetyl-CoA dehydrogenase-like C-terminal" evidence="14">
    <location>
        <begin position="484"/>
        <end position="597"/>
    </location>
</feature>
<organism evidence="15 16">
    <name type="scientific">Azospira restricta</name>
    <dbReference type="NCBI Taxonomy" id="404405"/>
    <lineage>
        <taxon>Bacteria</taxon>
        <taxon>Pseudomonadati</taxon>
        <taxon>Pseudomonadota</taxon>
        <taxon>Betaproteobacteria</taxon>
        <taxon>Rhodocyclales</taxon>
        <taxon>Rhodocyclaceae</taxon>
        <taxon>Azospira</taxon>
    </lineage>
</organism>
<keyword evidence="16" id="KW-1185">Reference proteome</keyword>
<comment type="function">
    <text evidence="7">Involved in the assimilation of dimethylsulphoniopropionate (DMSP), an important compound in the fixation of carbon in marine phytoplankton, by mediating the conversion of 3-(methylthio)propanoyl-CoA (MMPA-CoA) to 3-(methylthio)acryloyl-CoA (MTA-CoA).</text>
</comment>
<evidence type="ECO:0000256" key="10">
    <source>
        <dbReference type="RuleBase" id="RU362125"/>
    </source>
</evidence>
<dbReference type="Proteomes" id="UP000663444">
    <property type="component" value="Chromosome"/>
</dbReference>
<dbReference type="Gene3D" id="1.10.540.10">
    <property type="entry name" value="Acyl-CoA dehydrogenase/oxidase, N-terminal domain"/>
    <property type="match status" value="1"/>
</dbReference>
<comment type="cofactor">
    <cofactor evidence="1 10">
        <name>FAD</name>
        <dbReference type="ChEBI" id="CHEBI:57692"/>
    </cofactor>
</comment>
<keyword evidence="4 10" id="KW-0274">FAD</keyword>
<evidence type="ECO:0000256" key="6">
    <source>
        <dbReference type="ARBA" id="ARBA00051388"/>
    </source>
</evidence>
<evidence type="ECO:0000256" key="4">
    <source>
        <dbReference type="ARBA" id="ARBA00022827"/>
    </source>
</evidence>
<dbReference type="PANTHER" id="PTHR42803:SF1">
    <property type="entry name" value="BROAD-SPECIFICITY LINEAR ACYL-COA DEHYDROGENASE FADE5"/>
    <property type="match status" value="1"/>
</dbReference>
<feature type="domain" description="Acyl-CoA dehydrogenase/oxidase N-terminal" evidence="13">
    <location>
        <begin position="41"/>
        <end position="156"/>
    </location>
</feature>
<evidence type="ECO:0000313" key="16">
    <source>
        <dbReference type="Proteomes" id="UP000663444"/>
    </source>
</evidence>
<dbReference type="InterPro" id="IPR036250">
    <property type="entry name" value="AcylCo_DH-like_C"/>
</dbReference>
<dbReference type="GO" id="GO:0016627">
    <property type="term" value="F:oxidoreductase activity, acting on the CH-CH group of donors"/>
    <property type="evidence" value="ECO:0007669"/>
    <property type="project" value="InterPro"/>
</dbReference>
<dbReference type="PANTHER" id="PTHR42803">
    <property type="entry name" value="ACYL-COA DEHYDROGENASE"/>
    <property type="match status" value="1"/>
</dbReference>
<dbReference type="InterPro" id="IPR009100">
    <property type="entry name" value="AcylCoA_DH/oxidase_NM_dom_sf"/>
</dbReference>
<dbReference type="Gene3D" id="2.40.110.10">
    <property type="entry name" value="Butyryl-CoA Dehydrogenase, subunit A, domain 2"/>
    <property type="match status" value="1"/>
</dbReference>
<dbReference type="KEGG" id="ares:IWH25_12065"/>
<evidence type="ECO:0000256" key="1">
    <source>
        <dbReference type="ARBA" id="ARBA00001974"/>
    </source>
</evidence>
<dbReference type="AlphaFoldDB" id="A0A974SMB9"/>
<evidence type="ECO:0000256" key="5">
    <source>
        <dbReference type="ARBA" id="ARBA00023002"/>
    </source>
</evidence>
<dbReference type="Pfam" id="PF12806">
    <property type="entry name" value="Acyl-CoA_dh_C"/>
    <property type="match status" value="1"/>
</dbReference>
<dbReference type="FunFam" id="2.40.110.10:FF:000031">
    <property type="entry name" value="Acyl-CoA dehydrogenase, putative"/>
    <property type="match status" value="1"/>
</dbReference>
<dbReference type="InterPro" id="IPR025878">
    <property type="entry name" value="Acyl-CoA_dh-like_C_dom"/>
</dbReference>
<dbReference type="InterPro" id="IPR013786">
    <property type="entry name" value="AcylCoA_DH/ox_N"/>
</dbReference>
<evidence type="ECO:0000256" key="7">
    <source>
        <dbReference type="ARBA" id="ARBA00058683"/>
    </source>
</evidence>
<evidence type="ECO:0000259" key="13">
    <source>
        <dbReference type="Pfam" id="PF02771"/>
    </source>
</evidence>
<feature type="domain" description="Acyl-CoA oxidase/dehydrogenase middle" evidence="12">
    <location>
        <begin position="162"/>
        <end position="235"/>
    </location>
</feature>
<name>A0A974SMB9_9RHOO</name>
<evidence type="ECO:0000259" key="14">
    <source>
        <dbReference type="Pfam" id="PF12806"/>
    </source>
</evidence>
<dbReference type="SUPFAM" id="SSF47203">
    <property type="entry name" value="Acyl-CoA dehydrogenase C-terminal domain-like"/>
    <property type="match status" value="1"/>
</dbReference>
<dbReference type="Pfam" id="PF02770">
    <property type="entry name" value="Acyl-CoA_dh_M"/>
    <property type="match status" value="1"/>
</dbReference>
<evidence type="ECO:0000313" key="15">
    <source>
        <dbReference type="EMBL" id="QRJ62515.1"/>
    </source>
</evidence>
<feature type="domain" description="Acyl-CoA dehydrogenase/oxidase C-terminal" evidence="11">
    <location>
        <begin position="284"/>
        <end position="450"/>
    </location>
</feature>
<dbReference type="InterPro" id="IPR037069">
    <property type="entry name" value="AcylCoA_DH/ox_N_sf"/>
</dbReference>
<dbReference type="Gene3D" id="1.20.140.10">
    <property type="entry name" value="Butyryl-CoA Dehydrogenase, subunit A, domain 3"/>
    <property type="match status" value="1"/>
</dbReference>
<dbReference type="Pfam" id="PF00441">
    <property type="entry name" value="Acyl-CoA_dh_1"/>
    <property type="match status" value="1"/>
</dbReference>
<dbReference type="Pfam" id="PF02771">
    <property type="entry name" value="Acyl-CoA_dh_N"/>
    <property type="match status" value="1"/>
</dbReference>
<dbReference type="InterPro" id="IPR006091">
    <property type="entry name" value="Acyl-CoA_Oxase/DH_mid-dom"/>
</dbReference>
<dbReference type="InterPro" id="IPR009075">
    <property type="entry name" value="AcylCo_DH/oxidase_C"/>
</dbReference>
<comment type="catalytic activity">
    <reaction evidence="6">
        <text>3-(methylsulfanyl)propanoyl-CoA + oxidized [electron-transfer flavoprotein] + H(+) = 3-(methylsulfanyl)acryloyl-CoA + reduced [electron-transfer flavoprotein]</text>
        <dbReference type="Rhea" id="RHEA:52612"/>
        <dbReference type="Rhea" id="RHEA-COMP:10685"/>
        <dbReference type="Rhea" id="RHEA-COMP:10686"/>
        <dbReference type="ChEBI" id="CHEBI:15378"/>
        <dbReference type="ChEBI" id="CHEBI:57692"/>
        <dbReference type="ChEBI" id="CHEBI:58307"/>
        <dbReference type="ChEBI" id="CHEBI:82815"/>
        <dbReference type="ChEBI" id="CHEBI:84994"/>
        <dbReference type="EC" id="1.3.99.41"/>
    </reaction>
    <physiologicalReaction direction="left-to-right" evidence="6">
        <dbReference type="Rhea" id="RHEA:52613"/>
    </physiologicalReaction>
</comment>
<dbReference type="EC" id="1.3.99.41" evidence="8"/>
<keyword evidence="3 10" id="KW-0285">Flavoprotein</keyword>
<sequence length="601" mass="64133">MSEYIAPVRDMQFVLKELAGLERLSQLPGCEEATPDLVDAVLEEAAKFAEGVLSPLNVPGDQEGARWHDKAVTMPKGFREAYQQFVENGWSALACEPEFGGQGLPKVVNAAVTEMWKSANHAFSLCPLLTTGAIEALVLAGSDELKATYLEKMVSGVWTGTMNLTEPNAGSDLAAVRSKAEPQADGSYKIFGQKIFITYGEHDLAENIVHLVLARTPTAPEGVKGISLFVVPKFMVNADGSLGARNDAWCVSIEHKLGIHASPTAVMAYGDHGGAIGYLVGEENRGLEYMFIMMNAARFGVGLEGIADGERAYQRAVTYAKDRIQGTDIGVRGGPKVAIINHPDVRRMLLSMKSQVEAARALAYVVGAAHDTAIHHPDPETRKQNQAFVDLMIPVVKGWSTEMGIEVASTGVQVHGGMGFIEETGAAQHLRDVRISAIYEGTTGIQANDLIGRKMAREGGATIKAVIALMKQLDGQLAEQSGGKNGEHFAAIRQRFAAGVAALEQAAEWIVANYGKDVRAVSVGAAPFLWLFGIVAGGWQMARAALVAQAKIDGGDADPFYPAKIVTARFFADHQLTRAQGLATTVVEGAAGALALDESMF</sequence>
<evidence type="ECO:0000256" key="9">
    <source>
        <dbReference type="ARBA" id="ARBA00069043"/>
    </source>
</evidence>
<dbReference type="EMBL" id="CP064781">
    <property type="protein sequence ID" value="QRJ62515.1"/>
    <property type="molecule type" value="Genomic_DNA"/>
</dbReference>
<keyword evidence="5 10" id="KW-0560">Oxidoreductase</keyword>
<dbReference type="InterPro" id="IPR046373">
    <property type="entry name" value="Acyl-CoA_Oxase/DH_mid-dom_sf"/>
</dbReference>
<evidence type="ECO:0000259" key="11">
    <source>
        <dbReference type="Pfam" id="PF00441"/>
    </source>
</evidence>
<dbReference type="GO" id="GO:0050660">
    <property type="term" value="F:flavin adenine dinucleotide binding"/>
    <property type="evidence" value="ECO:0007669"/>
    <property type="project" value="InterPro"/>
</dbReference>
<accession>A0A974SMB9</accession>
<dbReference type="SUPFAM" id="SSF56645">
    <property type="entry name" value="Acyl-CoA dehydrogenase NM domain-like"/>
    <property type="match status" value="1"/>
</dbReference>
<proteinExistence type="inferred from homology"/>
<dbReference type="InterPro" id="IPR052166">
    <property type="entry name" value="Diverse_Acyl-CoA_DH"/>
</dbReference>
<reference evidence="15" key="1">
    <citation type="submission" date="2020-11" db="EMBL/GenBank/DDBJ databases">
        <title>Azospira restricta DSM 18626 genome sequence.</title>
        <authorList>
            <person name="Moe W.M."/>
        </authorList>
    </citation>
    <scope>NUCLEOTIDE SEQUENCE</scope>
    <source>
        <strain evidence="15">DSM 18626</strain>
    </source>
</reference>
<evidence type="ECO:0000256" key="2">
    <source>
        <dbReference type="ARBA" id="ARBA00009347"/>
    </source>
</evidence>
<protein>
    <recommendedName>
        <fullName evidence="9">3-methylmercaptopropionyl-CoA dehydrogenase</fullName>
        <ecNumber evidence="8">1.3.99.41</ecNumber>
    </recommendedName>
</protein>
<comment type="similarity">
    <text evidence="2 10">Belongs to the acyl-CoA dehydrogenase family.</text>
</comment>
<evidence type="ECO:0000259" key="12">
    <source>
        <dbReference type="Pfam" id="PF02770"/>
    </source>
</evidence>
<evidence type="ECO:0000256" key="8">
    <source>
        <dbReference type="ARBA" id="ARBA00066694"/>
    </source>
</evidence>
<dbReference type="RefSeq" id="WP_203386047.1">
    <property type="nucleotide sequence ID" value="NZ_CP064781.1"/>
</dbReference>